<accession>A0ABX8B7M1</accession>
<dbReference type="RefSeq" id="WP_211428547.1">
    <property type="nucleotide sequence ID" value="NZ_CP072648.1"/>
</dbReference>
<keyword evidence="2" id="KW-1185">Reference proteome</keyword>
<dbReference type="Proteomes" id="UP000676506">
    <property type="component" value="Chromosome 1"/>
</dbReference>
<dbReference type="Gene3D" id="3.40.50.300">
    <property type="entry name" value="P-loop containing nucleotide triphosphate hydrolases"/>
    <property type="match status" value="1"/>
</dbReference>
<dbReference type="SUPFAM" id="SSF53795">
    <property type="entry name" value="PEP carboxykinase-like"/>
    <property type="match status" value="1"/>
</dbReference>
<sequence>MSSASLSFGVAGQSARQLSLVIETCRYLGLPEVAPEAADIILTDDRPNFPSHEKAGPWLAWKGLTVHRQNSCLTFTYGAWQVVIDTARRLVTPIALAPSGDALASYDCYAFLRLILLFLLRRLGWFELHGGACVHTGRGYIFVGASGSGKTSAVLGLLEAGWDYVSDDALLVRQVFSNQAAVDGAVSALYVRAGRALFSVTTDGLRRFPHLQPHAERRLQHVEKWIVDPAAIWSGRHEPVAQPDFLFFCQLRDAEETQLQPLPMADALARLMVSTPWLALDRDTAEAHLATYRKLIESCYSFTLLMGRDVLHCPSQLATYLDAQELTQLHRTYA</sequence>
<name>A0ABX8B7M1_9BACT</name>
<organism evidence="1 2">
    <name type="scientific">Chloracidobacterium validum</name>
    <dbReference type="NCBI Taxonomy" id="2821543"/>
    <lineage>
        <taxon>Bacteria</taxon>
        <taxon>Pseudomonadati</taxon>
        <taxon>Acidobacteriota</taxon>
        <taxon>Terriglobia</taxon>
        <taxon>Terriglobales</taxon>
        <taxon>Acidobacteriaceae</taxon>
        <taxon>Chloracidobacterium</taxon>
    </lineage>
</organism>
<evidence type="ECO:0000313" key="2">
    <source>
        <dbReference type="Proteomes" id="UP000676506"/>
    </source>
</evidence>
<proteinExistence type="predicted"/>
<dbReference type="EMBL" id="CP072648">
    <property type="protein sequence ID" value="QUW02656.1"/>
    <property type="molecule type" value="Genomic_DNA"/>
</dbReference>
<evidence type="ECO:0008006" key="3">
    <source>
        <dbReference type="Google" id="ProtNLM"/>
    </source>
</evidence>
<protein>
    <recommendedName>
        <fullName evidence="3">Serine kinase of the HPr protein, regulates carbohydrate metabolism</fullName>
    </recommendedName>
</protein>
<dbReference type="InterPro" id="IPR027417">
    <property type="entry name" value="P-loop_NTPase"/>
</dbReference>
<evidence type="ECO:0000313" key="1">
    <source>
        <dbReference type="EMBL" id="QUW02656.1"/>
    </source>
</evidence>
<gene>
    <name evidence="1" type="ORF">J8C06_09955</name>
</gene>
<reference evidence="1 2" key="1">
    <citation type="submission" date="2021-03" db="EMBL/GenBank/DDBJ databases">
        <title>Genomic and phenotypic characterization of Chloracidobacterium isolates provides evidence for multiple species.</title>
        <authorList>
            <person name="Saini M.K."/>
            <person name="Costas A.M.G."/>
            <person name="Tank M."/>
            <person name="Bryant D.A."/>
        </authorList>
    </citation>
    <scope>NUCLEOTIDE SEQUENCE [LARGE SCALE GENOMIC DNA]</scope>
    <source>
        <strain evidence="1 2">BV2-C</strain>
    </source>
</reference>